<protein>
    <recommendedName>
        <fullName evidence="3">Helitron helicase-like domain-containing protein</fullName>
    </recommendedName>
</protein>
<reference evidence="1 2" key="1">
    <citation type="submission" date="2024-01" db="EMBL/GenBank/DDBJ databases">
        <title>The complete chloroplast genome sequence of Lithospermum erythrorhizon: insights into the phylogenetic relationship among Boraginaceae species and the maternal lineages of purple gromwells.</title>
        <authorList>
            <person name="Okada T."/>
            <person name="Watanabe K."/>
        </authorList>
    </citation>
    <scope>NUCLEOTIDE SEQUENCE [LARGE SCALE GENOMIC DNA]</scope>
</reference>
<accession>A0AAV3Q9A0</accession>
<keyword evidence="2" id="KW-1185">Reference proteome</keyword>
<evidence type="ECO:0008006" key="3">
    <source>
        <dbReference type="Google" id="ProtNLM"/>
    </source>
</evidence>
<dbReference type="Proteomes" id="UP001454036">
    <property type="component" value="Unassembled WGS sequence"/>
</dbReference>
<name>A0AAV3Q9A0_LITER</name>
<dbReference type="PANTHER" id="PTHR45786:SF74">
    <property type="entry name" value="ATP-DEPENDENT DNA HELICASE"/>
    <property type="match status" value="1"/>
</dbReference>
<organism evidence="1 2">
    <name type="scientific">Lithospermum erythrorhizon</name>
    <name type="common">Purple gromwell</name>
    <name type="synonym">Lithospermum officinale var. erythrorhizon</name>
    <dbReference type="NCBI Taxonomy" id="34254"/>
    <lineage>
        <taxon>Eukaryota</taxon>
        <taxon>Viridiplantae</taxon>
        <taxon>Streptophyta</taxon>
        <taxon>Embryophyta</taxon>
        <taxon>Tracheophyta</taxon>
        <taxon>Spermatophyta</taxon>
        <taxon>Magnoliopsida</taxon>
        <taxon>eudicotyledons</taxon>
        <taxon>Gunneridae</taxon>
        <taxon>Pentapetalae</taxon>
        <taxon>asterids</taxon>
        <taxon>lamiids</taxon>
        <taxon>Boraginales</taxon>
        <taxon>Boraginaceae</taxon>
        <taxon>Boraginoideae</taxon>
        <taxon>Lithospermeae</taxon>
        <taxon>Lithospermum</taxon>
    </lineage>
</organism>
<evidence type="ECO:0000313" key="2">
    <source>
        <dbReference type="Proteomes" id="UP001454036"/>
    </source>
</evidence>
<proteinExistence type="predicted"/>
<dbReference type="PANTHER" id="PTHR45786">
    <property type="entry name" value="DNA BINDING PROTEIN-LIKE"/>
    <property type="match status" value="1"/>
</dbReference>
<sequence>MCSAISNGLPKLTDQKIRSVSTKDAVNSIQKLCSQSTRYNFSKSDRPLLSITSDLHNSCNLMNSGNGDSEMNSGRRDCLTIGQTDHGATLGSSVSINENSMLDIDAHINNIMADEGANYLDARQSSMRLISNSLTRKRMNSYAYPDKRMLIFPKVSPCKYCGAHKFYKETERFCCSGGEVMLSQTILPEYAVKLLTGTDQRSKEFRNMIRTYNNHFAYTSIGMHCDERYEYRDHGIYTVKVQGQVHHFLGDLIPEDSSKKMTRLQFYFYDPEHQVSNRMETLPRLDETVVGGLVTIMNENPYSLFLKHASTLDNIDEYQIFIKSDPGLDQRVYNRPTSTEVAGIWTENEYSDNIAPWDIRVYTKSGHSHKV</sequence>
<gene>
    <name evidence="1" type="ORF">LIER_16769</name>
</gene>
<evidence type="ECO:0000313" key="1">
    <source>
        <dbReference type="EMBL" id="GAA0160148.1"/>
    </source>
</evidence>
<dbReference type="EMBL" id="BAABME010003788">
    <property type="protein sequence ID" value="GAA0160148.1"/>
    <property type="molecule type" value="Genomic_DNA"/>
</dbReference>
<comment type="caution">
    <text evidence="1">The sequence shown here is derived from an EMBL/GenBank/DDBJ whole genome shotgun (WGS) entry which is preliminary data.</text>
</comment>
<dbReference type="AlphaFoldDB" id="A0AAV3Q9A0"/>